<dbReference type="PANTHER" id="PTHR43537:SF24">
    <property type="entry name" value="GLUCONATE OPERON TRANSCRIPTIONAL REPRESSOR"/>
    <property type="match status" value="1"/>
</dbReference>
<evidence type="ECO:0000313" key="5">
    <source>
        <dbReference type="EMBL" id="MDP5306078.1"/>
    </source>
</evidence>
<dbReference type="Proteomes" id="UP001224997">
    <property type="component" value="Unassembled WGS sequence"/>
</dbReference>
<organism evidence="5 6">
    <name type="scientific">Paracoccus spongiarum</name>
    <dbReference type="NCBI Taxonomy" id="3064387"/>
    <lineage>
        <taxon>Bacteria</taxon>
        <taxon>Pseudomonadati</taxon>
        <taxon>Pseudomonadota</taxon>
        <taxon>Alphaproteobacteria</taxon>
        <taxon>Rhodobacterales</taxon>
        <taxon>Paracoccaceae</taxon>
        <taxon>Paracoccus</taxon>
    </lineage>
</organism>
<reference evidence="5 6" key="1">
    <citation type="submission" date="2023-08" db="EMBL/GenBank/DDBJ databases">
        <authorList>
            <person name="Park J.-S."/>
        </authorList>
    </citation>
    <scope>NUCLEOTIDE SEQUENCE [LARGE SCALE GENOMIC DNA]</scope>
    <source>
        <strain evidence="5 6">2205BS29-5</strain>
    </source>
</reference>
<accession>A0ABT9J8D0</accession>
<dbReference type="Pfam" id="PF07729">
    <property type="entry name" value="FCD"/>
    <property type="match status" value="1"/>
</dbReference>
<dbReference type="PANTHER" id="PTHR43537">
    <property type="entry name" value="TRANSCRIPTIONAL REGULATOR, GNTR FAMILY"/>
    <property type="match status" value="1"/>
</dbReference>
<evidence type="ECO:0000256" key="3">
    <source>
        <dbReference type="ARBA" id="ARBA00023163"/>
    </source>
</evidence>
<comment type="caution">
    <text evidence="5">The sequence shown here is derived from an EMBL/GenBank/DDBJ whole genome shotgun (WGS) entry which is preliminary data.</text>
</comment>
<sequence length="220" mass="24437">MKQSHDLQSDQAFAALLAALKDGRLRSSEFQAMPSLAAVLGFPLAATREAVKRAEEQALVVILPKRGVMIMEAGQDITRACMDMRAALEKEGVRRLLASGRPDLGRLRDAHESLLDEARTDPGADLSRRALATDLTLHDFMAGGLDNPFLRRAYEANRNRITIIQNVRTFLPDRVVPAMQEHLQIIEAIDSGDPVRAAEEIERHLRQTLRWWGVAPDAQG</sequence>
<dbReference type="Gene3D" id="1.20.120.530">
    <property type="entry name" value="GntR ligand-binding domain-like"/>
    <property type="match status" value="1"/>
</dbReference>
<dbReference type="InterPro" id="IPR008920">
    <property type="entry name" value="TF_FadR/GntR_C"/>
</dbReference>
<dbReference type="EMBL" id="JAVAMQ010000002">
    <property type="protein sequence ID" value="MDP5306078.1"/>
    <property type="molecule type" value="Genomic_DNA"/>
</dbReference>
<feature type="domain" description="GntR C-terminal" evidence="4">
    <location>
        <begin position="80"/>
        <end position="207"/>
    </location>
</feature>
<evidence type="ECO:0000259" key="4">
    <source>
        <dbReference type="SMART" id="SM00895"/>
    </source>
</evidence>
<gene>
    <name evidence="5" type="ORF">Q5Y72_03080</name>
</gene>
<dbReference type="RefSeq" id="WP_305961947.1">
    <property type="nucleotide sequence ID" value="NZ_JAVAMQ010000002.1"/>
</dbReference>
<proteinExistence type="predicted"/>
<evidence type="ECO:0000313" key="6">
    <source>
        <dbReference type="Proteomes" id="UP001224997"/>
    </source>
</evidence>
<evidence type="ECO:0000256" key="2">
    <source>
        <dbReference type="ARBA" id="ARBA00023125"/>
    </source>
</evidence>
<keyword evidence="6" id="KW-1185">Reference proteome</keyword>
<evidence type="ECO:0000256" key="1">
    <source>
        <dbReference type="ARBA" id="ARBA00023015"/>
    </source>
</evidence>
<keyword evidence="3" id="KW-0804">Transcription</keyword>
<keyword evidence="2" id="KW-0238">DNA-binding</keyword>
<dbReference type="SUPFAM" id="SSF48008">
    <property type="entry name" value="GntR ligand-binding domain-like"/>
    <property type="match status" value="1"/>
</dbReference>
<keyword evidence="1" id="KW-0805">Transcription regulation</keyword>
<dbReference type="InterPro" id="IPR011711">
    <property type="entry name" value="GntR_C"/>
</dbReference>
<protein>
    <submittedName>
        <fullName evidence="5">FCD domain-containing protein</fullName>
    </submittedName>
</protein>
<dbReference type="SMART" id="SM00895">
    <property type="entry name" value="FCD"/>
    <property type="match status" value="1"/>
</dbReference>
<name>A0ABT9J8D0_9RHOB</name>